<organism evidence="2 3">
    <name type="scientific">Streptomyces avermitilis</name>
    <dbReference type="NCBI Taxonomy" id="33903"/>
    <lineage>
        <taxon>Bacteria</taxon>
        <taxon>Bacillati</taxon>
        <taxon>Actinomycetota</taxon>
        <taxon>Actinomycetes</taxon>
        <taxon>Kitasatosporales</taxon>
        <taxon>Streptomycetaceae</taxon>
        <taxon>Streptomyces</taxon>
    </lineage>
</organism>
<sequence length="617" mass="65848">MARTRTARDWDRRGQYSAGLAELALHHTGWLGDWRQERPGDPDLALVAAELEIDRAWEIRTAARARHVSREQFQAFYAVLRDAEPVLRTAADLNPGDPVPWRILIAHAMGLGASREVFDEYLARGREADPHHMGLHTRAVQYLAQKWYGSHEEMFGFAESAAAAAPEGSPLRGMPLHAVTEYALEHEAGIGQGPVAWSRIEGLVEAGLELSAAYEPGDRRAAGFRNHLALALIRSGREAEALEVFRLIGTDARTFPWAYLGDPREIFLLMRQGVRAHVARRTPYFGGSVPASAIGGPSGAAATAEAATLPAAMAAALVGAPLRDVREAILITGTTMRLVPAPGGGTFVEIAPSADPPGGRKSLRGTLLGEGGLPRLAGTFSRGEKWPVLVAAKEGADYTLHLYRDGRLVATHAWWADPAEMPTQEEAAERATALGEAYGMTDHRPLTTALRGTGDPRRHLDEAFAALGLPLLPAGFGHRPSPWPRCRVHSWLSGGPSSARSRSHSPPRVTVPPAESCPHSTTSNDACSGNAASVGGGLVPWDHARGSGYGCSRHRGLTGARRTGASRRSFGQHGGSACPGAGGSATLPVVVAMLPNPAEAKRTCQGIRQARQVFLLN</sequence>
<evidence type="ECO:0000313" key="2">
    <source>
        <dbReference type="EMBL" id="GDY71302.1"/>
    </source>
</evidence>
<dbReference type="EMBL" id="BJHY01000001">
    <property type="protein sequence ID" value="GDY71302.1"/>
    <property type="molecule type" value="Genomic_DNA"/>
</dbReference>
<dbReference type="AlphaFoldDB" id="A0A4D4MGX9"/>
<proteinExistence type="predicted"/>
<name>A0A4D4MGX9_STRAX</name>
<protein>
    <submittedName>
        <fullName evidence="2">Uncharacterized protein</fullName>
    </submittedName>
</protein>
<reference evidence="2 3" key="1">
    <citation type="submission" date="2019-04" db="EMBL/GenBank/DDBJ databases">
        <title>Draft genome sequences of Streptomyces avermitilis ATCC 31267.</title>
        <authorList>
            <person name="Komaki H."/>
            <person name="Tamura T."/>
            <person name="Hosoyama A."/>
        </authorList>
    </citation>
    <scope>NUCLEOTIDE SEQUENCE [LARGE SCALE GENOMIC DNA]</scope>
    <source>
        <strain evidence="2 3">ATCC 31267</strain>
    </source>
</reference>
<gene>
    <name evidence="2" type="ORF">SAV31267_007870</name>
</gene>
<feature type="region of interest" description="Disordered" evidence="1">
    <location>
        <begin position="492"/>
        <end position="527"/>
    </location>
</feature>
<feature type="compositionally biased region" description="Polar residues" evidence="1">
    <location>
        <begin position="518"/>
        <end position="527"/>
    </location>
</feature>
<dbReference type="Proteomes" id="UP000299211">
    <property type="component" value="Unassembled WGS sequence"/>
</dbReference>
<comment type="caution">
    <text evidence="2">The sequence shown here is derived from an EMBL/GenBank/DDBJ whole genome shotgun (WGS) entry which is preliminary data.</text>
</comment>
<feature type="compositionally biased region" description="Low complexity" evidence="1">
    <location>
        <begin position="493"/>
        <end position="508"/>
    </location>
</feature>
<evidence type="ECO:0000256" key="1">
    <source>
        <dbReference type="SAM" id="MobiDB-lite"/>
    </source>
</evidence>
<evidence type="ECO:0000313" key="3">
    <source>
        <dbReference type="Proteomes" id="UP000299211"/>
    </source>
</evidence>
<accession>A0A4D4MGX9</accession>